<proteinExistence type="predicted"/>
<comment type="caution">
    <text evidence="1">The sequence shown here is derived from an EMBL/GenBank/DDBJ whole genome shotgun (WGS) entry which is preliminary data.</text>
</comment>
<evidence type="ECO:0000313" key="1">
    <source>
        <dbReference type="EMBL" id="MBM9433883.1"/>
    </source>
</evidence>
<protein>
    <submittedName>
        <fullName evidence="1">Glycosyltransferase</fullName>
    </submittedName>
</protein>
<dbReference type="Proteomes" id="UP000705983">
    <property type="component" value="Unassembled WGS sequence"/>
</dbReference>
<reference evidence="2" key="1">
    <citation type="submission" date="2021-02" db="EMBL/GenBank/DDBJ databases">
        <title>Leucobacter sp. CX169.</title>
        <authorList>
            <person name="Cheng Y."/>
        </authorList>
    </citation>
    <scope>NUCLEOTIDE SEQUENCE [LARGE SCALE GENOMIC DNA]</scope>
    <source>
        <strain evidence="2">JY899</strain>
    </source>
</reference>
<dbReference type="SUPFAM" id="SSF53756">
    <property type="entry name" value="UDP-Glycosyltransferase/glycogen phosphorylase"/>
    <property type="match status" value="1"/>
</dbReference>
<dbReference type="EMBL" id="JAFFJS010000005">
    <property type="protein sequence ID" value="MBM9433883.1"/>
    <property type="molecule type" value="Genomic_DNA"/>
</dbReference>
<sequence>MPHSTDPRVLHYHDCADVGLALVTESRRQGFDWDYLSAQDVIPIRPANPLASKLLTARTLVRNNRRVAAAEIVHAHYAMVVPILRSIYMPKRPYFLTLHGTDIRTHWANPAMRPTVQACIDDAIKVYYTNLDTRENAETARADAEYMPAFIDPSRLSPWSQQSNRIIFLSRWEDNKGASANIQLAAELARLLPHVTLEGLDWGRYAPQARAAGVRLLPRMSHGDYARWVASGTIGIGQANPMLGVSEFEAMATGLPVAVLGSRIPRPDDGSVPPTLEGTLSEVVEQIVLCLDDPAGYAAALNAKDWVLDHHLPGPYVEKLQAEYRSALSR</sequence>
<evidence type="ECO:0000313" key="2">
    <source>
        <dbReference type="Proteomes" id="UP000705983"/>
    </source>
</evidence>
<dbReference type="Gene3D" id="3.40.50.2000">
    <property type="entry name" value="Glycogen Phosphorylase B"/>
    <property type="match status" value="2"/>
</dbReference>
<gene>
    <name evidence="1" type="ORF">JVW63_09280</name>
</gene>
<organism evidence="1 2">
    <name type="scientific">Flaviflexus equikiangi</name>
    <dbReference type="NCBI Taxonomy" id="2758573"/>
    <lineage>
        <taxon>Bacteria</taxon>
        <taxon>Bacillati</taxon>
        <taxon>Actinomycetota</taxon>
        <taxon>Actinomycetes</taxon>
        <taxon>Actinomycetales</taxon>
        <taxon>Actinomycetaceae</taxon>
        <taxon>Flaviflexus</taxon>
    </lineage>
</organism>
<accession>A0ABS2TGU6</accession>
<keyword evidence="2" id="KW-1185">Reference proteome</keyword>
<dbReference type="RefSeq" id="WP_187996982.1">
    <property type="nucleotide sequence ID" value="NZ_JACEXG010000005.1"/>
</dbReference>
<name>A0ABS2TGU6_9ACTO</name>